<dbReference type="InterPro" id="IPR018060">
    <property type="entry name" value="HTH_AraC"/>
</dbReference>
<dbReference type="Gene3D" id="1.10.10.60">
    <property type="entry name" value="Homeodomain-like"/>
    <property type="match status" value="2"/>
</dbReference>
<dbReference type="SUPFAM" id="SSF46689">
    <property type="entry name" value="Homeodomain-like"/>
    <property type="match status" value="2"/>
</dbReference>
<keyword evidence="6" id="KW-1185">Reference proteome</keyword>
<organism evidence="5 6">
    <name type="scientific">Cohnella abietis</name>
    <dbReference type="NCBI Taxonomy" id="2507935"/>
    <lineage>
        <taxon>Bacteria</taxon>
        <taxon>Bacillati</taxon>
        <taxon>Bacillota</taxon>
        <taxon>Bacilli</taxon>
        <taxon>Bacillales</taxon>
        <taxon>Paenibacillaceae</taxon>
        <taxon>Cohnella</taxon>
    </lineage>
</organism>
<dbReference type="InterPro" id="IPR003313">
    <property type="entry name" value="AraC-bd"/>
</dbReference>
<evidence type="ECO:0000259" key="4">
    <source>
        <dbReference type="PROSITE" id="PS01124"/>
    </source>
</evidence>
<evidence type="ECO:0000256" key="3">
    <source>
        <dbReference type="ARBA" id="ARBA00023163"/>
    </source>
</evidence>
<sequence length="289" mass="32804">MSASGSNQYMSMLDDTYPFNLFEPECDGVTIFSPHWHNDCLELIFITEGQIELHIGGKSLFGTKGDLFLIGEGVIHSGYVVDKPPMYYTILLDRSRLASSDFMNVASRSLLTGKMMLPVLIKPGDTIYDASTAVIRSIIHEFTRKKEGYEVAIKSYLHVLLLELSREYGVTSTGSNSRDLSALQRAERLKEVISHIESHYAERLLVSDAAKIACMSPYHFCRVFKHTVGRTFTEYIHLYRISKAEALIRDSNLSITLIAEQTGFGTIQYLDELFKRYRGCTPVQFRKRT</sequence>
<dbReference type="Pfam" id="PF12833">
    <property type="entry name" value="HTH_18"/>
    <property type="match status" value="1"/>
</dbReference>
<keyword evidence="2" id="KW-0238">DNA-binding</keyword>
<name>A0A3T1CZQ6_9BACL</name>
<dbReference type="CDD" id="cd02208">
    <property type="entry name" value="cupin_RmlC-like"/>
    <property type="match status" value="1"/>
</dbReference>
<dbReference type="EMBL" id="AP019400">
    <property type="protein sequence ID" value="BBI31332.1"/>
    <property type="molecule type" value="Genomic_DNA"/>
</dbReference>
<keyword evidence="3" id="KW-0804">Transcription</keyword>
<dbReference type="PROSITE" id="PS01124">
    <property type="entry name" value="HTH_ARAC_FAMILY_2"/>
    <property type="match status" value="1"/>
</dbReference>
<dbReference type="PANTHER" id="PTHR43280">
    <property type="entry name" value="ARAC-FAMILY TRANSCRIPTIONAL REGULATOR"/>
    <property type="match status" value="1"/>
</dbReference>
<dbReference type="KEGG" id="cohn:KCTCHS21_07310"/>
<protein>
    <submittedName>
        <fullName evidence="5">AraC family transcriptional regulator</fullName>
    </submittedName>
</protein>
<gene>
    <name evidence="5" type="ORF">KCTCHS21_07310</name>
</gene>
<evidence type="ECO:0000256" key="1">
    <source>
        <dbReference type="ARBA" id="ARBA00023015"/>
    </source>
</evidence>
<dbReference type="InterPro" id="IPR014710">
    <property type="entry name" value="RmlC-like_jellyroll"/>
</dbReference>
<dbReference type="SMART" id="SM00342">
    <property type="entry name" value="HTH_ARAC"/>
    <property type="match status" value="1"/>
</dbReference>
<dbReference type="GO" id="GO:0003700">
    <property type="term" value="F:DNA-binding transcription factor activity"/>
    <property type="evidence" value="ECO:0007669"/>
    <property type="project" value="InterPro"/>
</dbReference>
<dbReference type="Proteomes" id="UP000289856">
    <property type="component" value="Chromosome"/>
</dbReference>
<evidence type="ECO:0000256" key="2">
    <source>
        <dbReference type="ARBA" id="ARBA00023125"/>
    </source>
</evidence>
<dbReference type="InterPro" id="IPR037923">
    <property type="entry name" value="HTH-like"/>
</dbReference>
<feature type="domain" description="HTH araC/xylS-type" evidence="4">
    <location>
        <begin position="190"/>
        <end position="288"/>
    </location>
</feature>
<dbReference type="SUPFAM" id="SSF51215">
    <property type="entry name" value="Regulatory protein AraC"/>
    <property type="match status" value="1"/>
</dbReference>
<evidence type="ECO:0000313" key="6">
    <source>
        <dbReference type="Proteomes" id="UP000289856"/>
    </source>
</evidence>
<dbReference type="AlphaFoldDB" id="A0A3T1CZQ6"/>
<dbReference type="PANTHER" id="PTHR43280:SF28">
    <property type="entry name" value="HTH-TYPE TRANSCRIPTIONAL ACTIVATOR RHAS"/>
    <property type="match status" value="1"/>
</dbReference>
<proteinExistence type="predicted"/>
<dbReference type="InterPro" id="IPR009057">
    <property type="entry name" value="Homeodomain-like_sf"/>
</dbReference>
<dbReference type="GO" id="GO:0043565">
    <property type="term" value="F:sequence-specific DNA binding"/>
    <property type="evidence" value="ECO:0007669"/>
    <property type="project" value="InterPro"/>
</dbReference>
<accession>A0A3T1CZQ6</accession>
<dbReference type="Pfam" id="PF02311">
    <property type="entry name" value="AraC_binding"/>
    <property type="match status" value="1"/>
</dbReference>
<keyword evidence="1" id="KW-0805">Transcription regulation</keyword>
<dbReference type="Gene3D" id="2.60.120.10">
    <property type="entry name" value="Jelly Rolls"/>
    <property type="match status" value="1"/>
</dbReference>
<reference evidence="5 6" key="1">
    <citation type="submission" date="2019-01" db="EMBL/GenBank/DDBJ databases">
        <title>Complete genome sequence of Cohnella hallensis HS21 isolated from Korean fir (Abies koreana) rhizospheric soil.</title>
        <authorList>
            <person name="Jiang L."/>
            <person name="Kang S.W."/>
            <person name="Kim S."/>
            <person name="Jung J."/>
            <person name="Kim C.Y."/>
            <person name="Kim D.H."/>
            <person name="Kim S.W."/>
            <person name="Lee J."/>
        </authorList>
    </citation>
    <scope>NUCLEOTIDE SEQUENCE [LARGE SCALE GENOMIC DNA]</scope>
    <source>
        <strain evidence="5 6">HS21</strain>
    </source>
</reference>
<evidence type="ECO:0000313" key="5">
    <source>
        <dbReference type="EMBL" id="BBI31332.1"/>
    </source>
</evidence>